<accession>A0ABR3NRG1</accession>
<evidence type="ECO:0000313" key="1">
    <source>
        <dbReference type="EMBL" id="KAL1279248.1"/>
    </source>
</evidence>
<gene>
    <name evidence="1" type="ORF">QQF64_025921</name>
</gene>
<dbReference type="EMBL" id="JAYMGO010000003">
    <property type="protein sequence ID" value="KAL1279248.1"/>
    <property type="molecule type" value="Genomic_DNA"/>
</dbReference>
<sequence>MEEMMRASENICFLQEFPVSMERVQVLQPDPQMPSGALIDVPRYLGNLPFRVWKKMQDIVQNTPVILDPNTADPRLIVSDDLTMQNWQFQVVPNGRASALPNPVIPRPRGSKPEVLCTFKFSGP</sequence>
<dbReference type="InterPro" id="IPR043136">
    <property type="entry name" value="B30.2/SPRY_sf"/>
</dbReference>
<dbReference type="Proteomes" id="UP001558613">
    <property type="component" value="Unassembled WGS sequence"/>
</dbReference>
<evidence type="ECO:0000313" key="2">
    <source>
        <dbReference type="Proteomes" id="UP001558613"/>
    </source>
</evidence>
<organism evidence="1 2">
    <name type="scientific">Cirrhinus molitorella</name>
    <name type="common">mud carp</name>
    <dbReference type="NCBI Taxonomy" id="172907"/>
    <lineage>
        <taxon>Eukaryota</taxon>
        <taxon>Metazoa</taxon>
        <taxon>Chordata</taxon>
        <taxon>Craniata</taxon>
        <taxon>Vertebrata</taxon>
        <taxon>Euteleostomi</taxon>
        <taxon>Actinopterygii</taxon>
        <taxon>Neopterygii</taxon>
        <taxon>Teleostei</taxon>
        <taxon>Ostariophysi</taxon>
        <taxon>Cypriniformes</taxon>
        <taxon>Cyprinidae</taxon>
        <taxon>Labeoninae</taxon>
        <taxon>Labeonini</taxon>
        <taxon>Cirrhinus</taxon>
    </lineage>
</organism>
<name>A0ABR3NRG1_9TELE</name>
<comment type="caution">
    <text evidence="1">The sequence shown here is derived from an EMBL/GenBank/DDBJ whole genome shotgun (WGS) entry which is preliminary data.</text>
</comment>
<proteinExistence type="predicted"/>
<reference evidence="1 2" key="1">
    <citation type="submission" date="2023-09" db="EMBL/GenBank/DDBJ databases">
        <authorList>
            <person name="Wang M."/>
        </authorList>
    </citation>
    <scope>NUCLEOTIDE SEQUENCE [LARGE SCALE GENOMIC DNA]</scope>
    <source>
        <strain evidence="1">GT-2023</strain>
        <tissue evidence="1">Liver</tissue>
    </source>
</reference>
<dbReference type="Gene3D" id="2.60.120.920">
    <property type="match status" value="1"/>
</dbReference>
<keyword evidence="2" id="KW-1185">Reference proteome</keyword>
<protein>
    <submittedName>
        <fullName evidence="1">Uncharacterized protein</fullName>
    </submittedName>
</protein>